<organism evidence="2 3">
    <name type="scientific">Candidatus Muproteobacteria bacterium RBG_16_62_13</name>
    <dbReference type="NCBI Taxonomy" id="1817756"/>
    <lineage>
        <taxon>Bacteria</taxon>
        <taxon>Pseudomonadati</taxon>
        <taxon>Pseudomonadota</taxon>
        <taxon>Candidatus Muproteobacteria</taxon>
    </lineage>
</organism>
<protein>
    <recommendedName>
        <fullName evidence="4">Lipoprotein</fullName>
    </recommendedName>
</protein>
<dbReference type="EMBL" id="MFSQ01000094">
    <property type="protein sequence ID" value="OGI39592.1"/>
    <property type="molecule type" value="Genomic_DNA"/>
</dbReference>
<keyword evidence="1" id="KW-0732">Signal</keyword>
<dbReference type="Proteomes" id="UP000178379">
    <property type="component" value="Unassembled WGS sequence"/>
</dbReference>
<name>A0A1F6T361_9PROT</name>
<dbReference type="AlphaFoldDB" id="A0A1F6T361"/>
<gene>
    <name evidence="2" type="ORF">A2140_06770</name>
</gene>
<comment type="caution">
    <text evidence="2">The sequence shown here is derived from an EMBL/GenBank/DDBJ whole genome shotgun (WGS) entry which is preliminary data.</text>
</comment>
<proteinExistence type="predicted"/>
<dbReference type="PROSITE" id="PS51257">
    <property type="entry name" value="PROKAR_LIPOPROTEIN"/>
    <property type="match status" value="1"/>
</dbReference>
<evidence type="ECO:0000313" key="3">
    <source>
        <dbReference type="Proteomes" id="UP000178379"/>
    </source>
</evidence>
<accession>A0A1F6T361</accession>
<feature type="signal peptide" evidence="1">
    <location>
        <begin position="1"/>
        <end position="20"/>
    </location>
</feature>
<evidence type="ECO:0008006" key="4">
    <source>
        <dbReference type="Google" id="ProtNLM"/>
    </source>
</evidence>
<evidence type="ECO:0000313" key="2">
    <source>
        <dbReference type="EMBL" id="OGI39592.1"/>
    </source>
</evidence>
<reference evidence="2 3" key="1">
    <citation type="journal article" date="2016" name="Nat. Commun.">
        <title>Thousands of microbial genomes shed light on interconnected biogeochemical processes in an aquifer system.</title>
        <authorList>
            <person name="Anantharaman K."/>
            <person name="Brown C.T."/>
            <person name="Hug L.A."/>
            <person name="Sharon I."/>
            <person name="Castelle C.J."/>
            <person name="Probst A.J."/>
            <person name="Thomas B.C."/>
            <person name="Singh A."/>
            <person name="Wilkins M.J."/>
            <person name="Karaoz U."/>
            <person name="Brodie E.L."/>
            <person name="Williams K.H."/>
            <person name="Hubbard S.S."/>
            <person name="Banfield J.F."/>
        </authorList>
    </citation>
    <scope>NUCLEOTIDE SEQUENCE [LARGE SCALE GENOMIC DNA]</scope>
</reference>
<sequence>MSINLPRTFLILAAALLLTACVEKTPLTSEQMPCAGYWVGQDGRVVHIWANGGGDFKVQGKKVTGGRAEITGDRLKIGLWFIEQEWRITKAPYRIGSADEMMLDNQVFRRRGAPACD</sequence>
<dbReference type="STRING" id="1817756.A2140_06770"/>
<feature type="chain" id="PRO_5009526526" description="Lipoprotein" evidence="1">
    <location>
        <begin position="21"/>
        <end position="117"/>
    </location>
</feature>
<evidence type="ECO:0000256" key="1">
    <source>
        <dbReference type="SAM" id="SignalP"/>
    </source>
</evidence>